<evidence type="ECO:0000313" key="16">
    <source>
        <dbReference type="EMBL" id="TQS84094.1"/>
    </source>
</evidence>
<comment type="cofactor">
    <cofactor evidence="14 15">
        <name>Mn(2+)</name>
        <dbReference type="ChEBI" id="CHEBI:29035"/>
    </cofactor>
    <text evidence="14 15">Binds 2 manganese ions per subunit.</text>
</comment>
<evidence type="ECO:0000256" key="11">
    <source>
        <dbReference type="ARBA" id="ARBA00049514"/>
    </source>
</evidence>
<evidence type="ECO:0000256" key="13">
    <source>
        <dbReference type="PIRSR" id="PIRSR601233-2"/>
    </source>
</evidence>
<proteinExistence type="inferred from homology"/>
<dbReference type="FunFam" id="3.90.1860.10:FF:000001">
    <property type="entry name" value="tRNA-splicing ligase RtcB homolog"/>
    <property type="match status" value="1"/>
</dbReference>
<dbReference type="InterPro" id="IPR036025">
    <property type="entry name" value="RtcB-like_sf"/>
</dbReference>
<dbReference type="PANTHER" id="PTHR11118:SF1">
    <property type="entry name" value="RNA-SPLICING LIGASE RTCB HOMOLOG"/>
    <property type="match status" value="1"/>
</dbReference>
<accession>A0A8J8PDT7</accession>
<comment type="similarity">
    <text evidence="1 15">Belongs to the RtcB family.</text>
</comment>
<feature type="binding site" evidence="13">
    <location>
        <position position="387"/>
    </location>
    <ligand>
        <name>GMP</name>
        <dbReference type="ChEBI" id="CHEBI:58115"/>
    </ligand>
</feature>
<protein>
    <recommendedName>
        <fullName evidence="8 15">tRNA-splicing ligase RtcB</fullName>
        <ecNumber evidence="15">6.5.1.-</ecNumber>
    </recommendedName>
</protein>
<evidence type="ECO:0000256" key="8">
    <source>
        <dbReference type="ARBA" id="ARBA00033766"/>
    </source>
</evidence>
<evidence type="ECO:0000256" key="10">
    <source>
        <dbReference type="ARBA" id="ARBA00047746"/>
    </source>
</evidence>
<dbReference type="EC" id="6.5.1.-" evidence="15"/>
<dbReference type="Proteomes" id="UP000752814">
    <property type="component" value="Unassembled WGS sequence"/>
</dbReference>
<dbReference type="GO" id="GO:0046872">
    <property type="term" value="F:metal ion binding"/>
    <property type="evidence" value="ECO:0007669"/>
    <property type="project" value="UniProtKB-UniRule"/>
</dbReference>
<evidence type="ECO:0000256" key="5">
    <source>
        <dbReference type="ARBA" id="ARBA00022741"/>
    </source>
</evidence>
<organism evidence="16 17">
    <name type="scientific">Candidatus Methanomassiliicoccus intestinalis</name>
    <dbReference type="NCBI Taxonomy" id="1406512"/>
    <lineage>
        <taxon>Archaea</taxon>
        <taxon>Methanobacteriati</taxon>
        <taxon>Thermoplasmatota</taxon>
        <taxon>Thermoplasmata</taxon>
        <taxon>Methanomassiliicoccales</taxon>
        <taxon>Methanomassiliicoccaceae</taxon>
        <taxon>Methanomassiliicoccus</taxon>
    </lineage>
</organism>
<keyword evidence="5 13" id="KW-0547">Nucleotide-binding</keyword>
<evidence type="ECO:0000256" key="12">
    <source>
        <dbReference type="PIRSR" id="PIRSR601233-1"/>
    </source>
</evidence>
<evidence type="ECO:0000256" key="2">
    <source>
        <dbReference type="ARBA" id="ARBA00011245"/>
    </source>
</evidence>
<dbReference type="Gene3D" id="3.90.1860.10">
    <property type="entry name" value="tRNA-splicing ligase RtcB"/>
    <property type="match status" value="1"/>
</dbReference>
<keyword evidence="3 15" id="KW-0436">Ligase</keyword>
<evidence type="ECO:0000256" key="4">
    <source>
        <dbReference type="ARBA" id="ARBA00022723"/>
    </source>
</evidence>
<evidence type="ECO:0000256" key="6">
    <source>
        <dbReference type="ARBA" id="ARBA00023134"/>
    </source>
</evidence>
<comment type="catalytic activity">
    <reaction evidence="10">
        <text>a 3'-end 3'-phospho-ribonucleotide-RNA + a 5'-end dephospho-ribonucleoside-RNA + GTP = a ribonucleotidyl-ribonucleotide-RNA + GMP + diphosphate</text>
        <dbReference type="Rhea" id="RHEA:68076"/>
        <dbReference type="Rhea" id="RHEA-COMP:10463"/>
        <dbReference type="Rhea" id="RHEA-COMP:13936"/>
        <dbReference type="Rhea" id="RHEA-COMP:17355"/>
        <dbReference type="ChEBI" id="CHEBI:33019"/>
        <dbReference type="ChEBI" id="CHEBI:37565"/>
        <dbReference type="ChEBI" id="CHEBI:58115"/>
        <dbReference type="ChEBI" id="CHEBI:83062"/>
        <dbReference type="ChEBI" id="CHEBI:138284"/>
        <dbReference type="ChEBI" id="CHEBI:173118"/>
        <dbReference type="EC" id="6.5.1.8"/>
    </reaction>
</comment>
<dbReference type="SUPFAM" id="SSF103365">
    <property type="entry name" value="Hypothetical protein PH1602"/>
    <property type="match status" value="1"/>
</dbReference>
<dbReference type="GO" id="GO:0003972">
    <property type="term" value="F:RNA ligase (ATP) activity"/>
    <property type="evidence" value="ECO:0007669"/>
    <property type="project" value="TreeGrafter"/>
</dbReference>
<dbReference type="Pfam" id="PF01139">
    <property type="entry name" value="RtcB"/>
    <property type="match status" value="1"/>
</dbReference>
<feature type="binding site" evidence="14">
    <location>
        <position position="237"/>
    </location>
    <ligand>
        <name>Mn(2+)</name>
        <dbReference type="ChEBI" id="CHEBI:29035"/>
        <label>2</label>
    </ligand>
</feature>
<feature type="binding site" evidence="14">
    <location>
        <position position="331"/>
    </location>
    <ligand>
        <name>Mn(2+)</name>
        <dbReference type="ChEBI" id="CHEBI:29035"/>
        <label>2</label>
    </ligand>
</feature>
<evidence type="ECO:0000313" key="17">
    <source>
        <dbReference type="Proteomes" id="UP000752814"/>
    </source>
</evidence>
<keyword evidence="6 13" id="KW-0342">GTP-binding</keyword>
<feature type="binding site" evidence="13">
    <location>
        <begin position="331"/>
        <end position="332"/>
    </location>
    <ligand>
        <name>GMP</name>
        <dbReference type="ChEBI" id="CHEBI:58115"/>
    </ligand>
</feature>
<sequence length="483" mass="52762">MSYEGPLEKIDDFRWKIPRGYKSGMNTDAVIYSGGEMLQALREDDAPEQAANVSCLPGIVGNSLAMPDIHWGYGFPIGGVAAMDADEGVISPGGIGFDINCGVRLVRTDLEIADVQPHIKELISTLFKNVPSGVGSEGLINLTKSQIDEVLLEGGEWAVRNGYGWDEDLLVTEEEGRMKNADPSKVSDKSRKRGIPQLGSLGSGNHFLEVDYVEDIFDEDAAKAFGLRKGQITVTVHCGSRGCGHQIATDYLQVMERNVKQVGLQLPDRQLACAPVNSKDGENYFKAMACGANYAWANRQMILHWIRESFEECFKRDAENMGMHQVYDVAHNIAKLEEHNVDGQRRKVYVHRKGATRAFPKEHPEIPLRYSSVGQPVLIPGDMGHGSYVLVGTECGMAETFGSTCHGAGRIMSRSEAIRKFTVQGIKTNMEGRGIFLKSATKDGILEEAPDAYKSIENVIDVVAGAGLSKKVAKLVPLGVMKG</sequence>
<dbReference type="GO" id="GO:0005525">
    <property type="term" value="F:GTP binding"/>
    <property type="evidence" value="ECO:0007669"/>
    <property type="project" value="UniProtKB-KW"/>
</dbReference>
<comment type="subunit">
    <text evidence="2 15">Monomer.</text>
</comment>
<feature type="binding site" evidence="13">
    <location>
        <position position="482"/>
    </location>
    <ligand>
        <name>GMP</name>
        <dbReference type="ChEBI" id="CHEBI:58115"/>
    </ligand>
</feature>
<evidence type="ECO:0000256" key="7">
    <source>
        <dbReference type="ARBA" id="ARBA00023211"/>
    </source>
</evidence>
<reference evidence="16" key="1">
    <citation type="submission" date="2016-03" db="EMBL/GenBank/DDBJ databases">
        <authorList>
            <person name="Borrel G."/>
            <person name="Mccann A."/>
            <person name="O'Toole P.W."/>
        </authorList>
    </citation>
    <scope>NUCLEOTIDE SEQUENCE</scope>
    <source>
        <strain evidence="16">183</strain>
    </source>
</reference>
<evidence type="ECO:0000256" key="1">
    <source>
        <dbReference type="ARBA" id="ARBA00008071"/>
    </source>
</evidence>
<dbReference type="GO" id="GO:0170057">
    <property type="term" value="F:RNA ligase (GTP) activity"/>
    <property type="evidence" value="ECO:0007669"/>
    <property type="project" value="UniProtKB-EC"/>
</dbReference>
<keyword evidence="7 14" id="KW-0464">Manganese</keyword>
<comment type="catalytic activity">
    <reaction evidence="11">
        <text>a 3'-end 2',3'-cyclophospho-ribonucleotide-RNA + a 5'-end dephospho-ribonucleoside-RNA + GTP + H2O = a ribonucleotidyl-ribonucleotide-RNA + GMP + diphosphate + H(+)</text>
        <dbReference type="Rhea" id="RHEA:68080"/>
        <dbReference type="Rhea" id="RHEA-COMP:10464"/>
        <dbReference type="Rhea" id="RHEA-COMP:13936"/>
        <dbReference type="Rhea" id="RHEA-COMP:17355"/>
        <dbReference type="ChEBI" id="CHEBI:15377"/>
        <dbReference type="ChEBI" id="CHEBI:15378"/>
        <dbReference type="ChEBI" id="CHEBI:33019"/>
        <dbReference type="ChEBI" id="CHEBI:37565"/>
        <dbReference type="ChEBI" id="CHEBI:58115"/>
        <dbReference type="ChEBI" id="CHEBI:83064"/>
        <dbReference type="ChEBI" id="CHEBI:138284"/>
        <dbReference type="ChEBI" id="CHEBI:173118"/>
        <dbReference type="EC" id="6.5.1.8"/>
    </reaction>
</comment>
<feature type="binding site" evidence="13">
    <location>
        <begin position="205"/>
        <end position="209"/>
    </location>
    <ligand>
        <name>GMP</name>
        <dbReference type="ChEBI" id="CHEBI:58115"/>
    </ligand>
</feature>
<evidence type="ECO:0000256" key="3">
    <source>
        <dbReference type="ARBA" id="ARBA00022598"/>
    </source>
</evidence>
<feature type="binding site" evidence="14">
    <location>
        <position position="206"/>
    </location>
    <ligand>
        <name>Mn(2+)</name>
        <dbReference type="ChEBI" id="CHEBI:29035"/>
        <label>1</label>
    </ligand>
</feature>
<name>A0A8J8PDT7_9ARCH</name>
<evidence type="ECO:0000256" key="14">
    <source>
        <dbReference type="PIRSR" id="PIRSR601233-3"/>
    </source>
</evidence>
<evidence type="ECO:0000256" key="9">
    <source>
        <dbReference type="ARBA" id="ARBA00045316"/>
    </source>
</evidence>
<gene>
    <name evidence="15" type="primary">rtcB</name>
    <name evidence="16" type="ORF">A3207_07210</name>
</gene>
<evidence type="ECO:0000256" key="15">
    <source>
        <dbReference type="RuleBase" id="RU371113"/>
    </source>
</evidence>
<dbReference type="GO" id="GO:0006388">
    <property type="term" value="P:tRNA splicing, via endonucleolytic cleavage and ligation"/>
    <property type="evidence" value="ECO:0007669"/>
    <property type="project" value="UniProtKB-ARBA"/>
</dbReference>
<keyword evidence="4 14" id="KW-0479">Metal-binding</keyword>
<dbReference type="AlphaFoldDB" id="A0A8J8PDT7"/>
<feature type="active site" description="GMP-histidine intermediate" evidence="12">
    <location>
        <position position="406"/>
    </location>
</feature>
<dbReference type="InterPro" id="IPR001233">
    <property type="entry name" value="RtcB"/>
</dbReference>
<dbReference type="EMBL" id="LVVT01000007">
    <property type="protein sequence ID" value="TQS84094.1"/>
    <property type="molecule type" value="Genomic_DNA"/>
</dbReference>
<dbReference type="RefSeq" id="WP_400194968.1">
    <property type="nucleotide sequence ID" value="NZ_CAYAYE010000028.1"/>
</dbReference>
<feature type="binding site" evidence="13">
    <location>
        <begin position="406"/>
        <end position="409"/>
    </location>
    <ligand>
        <name>GMP</name>
        <dbReference type="ChEBI" id="CHEBI:58115"/>
    </ligand>
</feature>
<dbReference type="PANTHER" id="PTHR11118">
    <property type="entry name" value="RNA-SPLICING LIGASE RTCB HOMOLOG"/>
    <property type="match status" value="1"/>
</dbReference>
<comment type="caution">
    <text evidence="16">The sequence shown here is derived from an EMBL/GenBank/DDBJ whole genome shotgun (WGS) entry which is preliminary data.</text>
</comment>
<comment type="function">
    <text evidence="9">Essential for tRNA splicing and maturation. Acts by directly joining spliced tRNA halves to mature-sized tRNAs. Joins RNA with 2',3'-cyclic-phosphate or 3'-phosphate ends to RNA with 5'-hydroxy ends.</text>
</comment>
<feature type="binding site" evidence="14">
    <location>
        <position position="98"/>
    </location>
    <ligand>
        <name>Mn(2+)</name>
        <dbReference type="ChEBI" id="CHEBI:29035"/>
        <label>1</label>
    </ligand>
</feature>
<feature type="binding site" evidence="13">
    <location>
        <begin position="380"/>
        <end position="383"/>
    </location>
    <ligand>
        <name>GMP</name>
        <dbReference type="ChEBI" id="CHEBI:58115"/>
    </ligand>
</feature>